<dbReference type="PANTHER" id="PTHR12411">
    <property type="entry name" value="CYSTEINE PROTEASE FAMILY C1-RELATED"/>
    <property type="match status" value="1"/>
</dbReference>
<dbReference type="InterPro" id="IPR013128">
    <property type="entry name" value="Peptidase_C1A"/>
</dbReference>
<sequence>MDWRKSDTVTGIKDQGRCGCCWAFSAVAAIEGAYQIANKELIPLSEQQLLDCNTQNRGCEDGLTTQAYDFLHEKGGGITTETNYPYQEAQRVCSTEQFSSLGGAAVRISGYQVAPPSESSLLRINQFLLVLLLTRSFVCTEVGYMMEVVTLG</sequence>
<reference evidence="4 5" key="1">
    <citation type="journal article" date="2021" name="BMC Genomics">
        <title>Datura genome reveals duplications of psychoactive alkaloid biosynthetic genes and high mutation rate following tissue culture.</title>
        <authorList>
            <person name="Rajewski A."/>
            <person name="Carter-House D."/>
            <person name="Stajich J."/>
            <person name="Litt A."/>
        </authorList>
    </citation>
    <scope>NUCLEOTIDE SEQUENCE [LARGE SCALE GENOMIC DNA]</scope>
    <source>
        <strain evidence="4">AR-01</strain>
    </source>
</reference>
<feature type="domain" description="Peptidase C1A papain C-terminal" evidence="3">
    <location>
        <begin position="1"/>
        <end position="150"/>
    </location>
</feature>
<keyword evidence="2" id="KW-1015">Disulfide bond</keyword>
<name>A0ABS8S3N1_DATST</name>
<comment type="similarity">
    <text evidence="1">Belongs to the peptidase C1 family.</text>
</comment>
<evidence type="ECO:0000259" key="3">
    <source>
        <dbReference type="SMART" id="SM00645"/>
    </source>
</evidence>
<dbReference type="SUPFAM" id="SSF54001">
    <property type="entry name" value="Cysteine proteinases"/>
    <property type="match status" value="1"/>
</dbReference>
<dbReference type="Proteomes" id="UP000823775">
    <property type="component" value="Unassembled WGS sequence"/>
</dbReference>
<dbReference type="Pfam" id="PF00112">
    <property type="entry name" value="Peptidase_C1"/>
    <property type="match status" value="1"/>
</dbReference>
<evidence type="ECO:0000256" key="1">
    <source>
        <dbReference type="ARBA" id="ARBA00008455"/>
    </source>
</evidence>
<evidence type="ECO:0000313" key="4">
    <source>
        <dbReference type="EMBL" id="MCD7453479.1"/>
    </source>
</evidence>
<protein>
    <recommendedName>
        <fullName evidence="3">Peptidase C1A papain C-terminal domain-containing protein</fullName>
    </recommendedName>
</protein>
<keyword evidence="5" id="KW-1185">Reference proteome</keyword>
<dbReference type="InterPro" id="IPR000169">
    <property type="entry name" value="Pept_cys_AS"/>
</dbReference>
<accession>A0ABS8S3N1</accession>
<dbReference type="EMBL" id="JACEIK010000254">
    <property type="protein sequence ID" value="MCD7453479.1"/>
    <property type="molecule type" value="Genomic_DNA"/>
</dbReference>
<comment type="caution">
    <text evidence="4">The sequence shown here is derived from an EMBL/GenBank/DDBJ whole genome shotgun (WGS) entry which is preliminary data.</text>
</comment>
<organism evidence="4 5">
    <name type="scientific">Datura stramonium</name>
    <name type="common">Jimsonweed</name>
    <name type="synonym">Common thornapple</name>
    <dbReference type="NCBI Taxonomy" id="4076"/>
    <lineage>
        <taxon>Eukaryota</taxon>
        <taxon>Viridiplantae</taxon>
        <taxon>Streptophyta</taxon>
        <taxon>Embryophyta</taxon>
        <taxon>Tracheophyta</taxon>
        <taxon>Spermatophyta</taxon>
        <taxon>Magnoliopsida</taxon>
        <taxon>eudicotyledons</taxon>
        <taxon>Gunneridae</taxon>
        <taxon>Pentapetalae</taxon>
        <taxon>asterids</taxon>
        <taxon>lamiids</taxon>
        <taxon>Solanales</taxon>
        <taxon>Solanaceae</taxon>
        <taxon>Solanoideae</taxon>
        <taxon>Datureae</taxon>
        <taxon>Datura</taxon>
    </lineage>
</organism>
<dbReference type="InterPro" id="IPR038765">
    <property type="entry name" value="Papain-like_cys_pep_sf"/>
</dbReference>
<proteinExistence type="inferred from homology"/>
<dbReference type="SMART" id="SM00645">
    <property type="entry name" value="Pept_C1"/>
    <property type="match status" value="1"/>
</dbReference>
<dbReference type="CDD" id="cd02248">
    <property type="entry name" value="Peptidase_C1A"/>
    <property type="match status" value="1"/>
</dbReference>
<dbReference type="PROSITE" id="PS00139">
    <property type="entry name" value="THIOL_PROTEASE_CYS"/>
    <property type="match status" value="1"/>
</dbReference>
<dbReference type="InterPro" id="IPR039417">
    <property type="entry name" value="Peptidase_C1A_papain-like"/>
</dbReference>
<dbReference type="InterPro" id="IPR000668">
    <property type="entry name" value="Peptidase_C1A_C"/>
</dbReference>
<evidence type="ECO:0000256" key="2">
    <source>
        <dbReference type="ARBA" id="ARBA00023157"/>
    </source>
</evidence>
<gene>
    <name evidence="4" type="ORF">HAX54_021103</name>
</gene>
<evidence type="ECO:0000313" key="5">
    <source>
        <dbReference type="Proteomes" id="UP000823775"/>
    </source>
</evidence>
<dbReference type="Gene3D" id="3.90.70.10">
    <property type="entry name" value="Cysteine proteinases"/>
    <property type="match status" value="1"/>
</dbReference>